<gene>
    <name evidence="3" type="primary">LOC117569410</name>
</gene>
<keyword evidence="2" id="KW-1185">Reference proteome</keyword>
<dbReference type="RefSeq" id="XP_034106437.1">
    <property type="nucleotide sequence ID" value="XM_034250546.2"/>
</dbReference>
<reference evidence="3" key="1">
    <citation type="submission" date="2025-08" db="UniProtKB">
        <authorList>
            <consortium name="RefSeq"/>
        </authorList>
    </citation>
    <scope>IDENTIFICATION</scope>
    <source>
        <strain evidence="3">15112-1751.03</strain>
        <tissue evidence="3">Whole Adult</tissue>
    </source>
</reference>
<evidence type="ECO:0000256" key="1">
    <source>
        <dbReference type="SAM" id="MobiDB-lite"/>
    </source>
</evidence>
<dbReference type="AlphaFoldDB" id="A0A6P8YGU6"/>
<protein>
    <submittedName>
        <fullName evidence="3">Neurofilament light polypeptide-like</fullName>
    </submittedName>
</protein>
<accession>A0A6P8YGU6</accession>
<proteinExistence type="predicted"/>
<dbReference type="GeneID" id="117569410"/>
<evidence type="ECO:0000313" key="2">
    <source>
        <dbReference type="Proteomes" id="UP000515160"/>
    </source>
</evidence>
<sequence>MSKESPPKPKTLFIERCIKGQPYVSRYGQEVEVTYKKGHAVDTPEENFESEILSGSNRCSKCLLPTYMCCNFAKKVKKERFEAAKPKPKDVNAQTDVEKKEGELQEEKNLKGGEVELEGKGVEAREKAKGGETEGELHDETMKESREEAKEEATKEAKEEPKRRSKRSKGGKEECTEEFKEACKEGCKGLMRSKERSRERRKGRNGE</sequence>
<name>A0A6P8YGU6_DROAB</name>
<dbReference type="Proteomes" id="UP000515160">
    <property type="component" value="Chromosome 3"/>
</dbReference>
<feature type="compositionally biased region" description="Basic and acidic residues" evidence="1">
    <location>
        <begin position="170"/>
        <end position="207"/>
    </location>
</feature>
<evidence type="ECO:0000313" key="3">
    <source>
        <dbReference type="RefSeq" id="XP_034106437.1"/>
    </source>
</evidence>
<feature type="region of interest" description="Disordered" evidence="1">
    <location>
        <begin position="81"/>
        <end position="207"/>
    </location>
</feature>
<organism evidence="2 3">
    <name type="scientific">Drosophila albomicans</name>
    <name type="common">Fruit fly</name>
    <dbReference type="NCBI Taxonomy" id="7291"/>
    <lineage>
        <taxon>Eukaryota</taxon>
        <taxon>Metazoa</taxon>
        <taxon>Ecdysozoa</taxon>
        <taxon>Arthropoda</taxon>
        <taxon>Hexapoda</taxon>
        <taxon>Insecta</taxon>
        <taxon>Pterygota</taxon>
        <taxon>Neoptera</taxon>
        <taxon>Endopterygota</taxon>
        <taxon>Diptera</taxon>
        <taxon>Brachycera</taxon>
        <taxon>Muscomorpha</taxon>
        <taxon>Ephydroidea</taxon>
        <taxon>Drosophilidae</taxon>
        <taxon>Drosophila</taxon>
    </lineage>
</organism>
<feature type="compositionally biased region" description="Basic and acidic residues" evidence="1">
    <location>
        <begin position="81"/>
        <end position="162"/>
    </location>
</feature>